<proteinExistence type="predicted"/>
<keyword evidence="2" id="KW-0732">Signal</keyword>
<organism evidence="3 4">
    <name type="scientific">Corallococcus terminator</name>
    <dbReference type="NCBI Taxonomy" id="2316733"/>
    <lineage>
        <taxon>Bacteria</taxon>
        <taxon>Pseudomonadati</taxon>
        <taxon>Myxococcota</taxon>
        <taxon>Myxococcia</taxon>
        <taxon>Myxococcales</taxon>
        <taxon>Cystobacterineae</taxon>
        <taxon>Myxococcaceae</taxon>
        <taxon>Corallococcus</taxon>
    </lineage>
</organism>
<feature type="chain" id="PRO_5017255728" description="Outer membrane protein beta-barrel domain-containing protein" evidence="2">
    <location>
        <begin position="19"/>
        <end position="368"/>
    </location>
</feature>
<evidence type="ECO:0000256" key="2">
    <source>
        <dbReference type="SAM" id="SignalP"/>
    </source>
</evidence>
<reference evidence="4" key="1">
    <citation type="submission" date="2018-09" db="EMBL/GenBank/DDBJ databases">
        <authorList>
            <person name="Livingstone P.G."/>
            <person name="Whitworth D.E."/>
        </authorList>
    </citation>
    <scope>NUCLEOTIDE SEQUENCE [LARGE SCALE GENOMIC DNA]</scope>
    <source>
        <strain evidence="4">CA054A</strain>
    </source>
</reference>
<dbReference type="EMBL" id="RAVZ01000188">
    <property type="protein sequence ID" value="RKG82889.1"/>
    <property type="molecule type" value="Genomic_DNA"/>
</dbReference>
<accession>A0A3A8IHG8</accession>
<dbReference type="Proteomes" id="UP000268094">
    <property type="component" value="Unassembled WGS sequence"/>
</dbReference>
<name>A0A3A8IHG8_9BACT</name>
<feature type="compositionally biased region" description="Polar residues" evidence="1">
    <location>
        <begin position="160"/>
        <end position="175"/>
    </location>
</feature>
<protein>
    <recommendedName>
        <fullName evidence="5">Outer membrane protein beta-barrel domain-containing protein</fullName>
    </recommendedName>
</protein>
<dbReference type="AlphaFoldDB" id="A0A3A8IHG8"/>
<evidence type="ECO:0000256" key="1">
    <source>
        <dbReference type="SAM" id="MobiDB-lite"/>
    </source>
</evidence>
<sequence>MRTSMLLAATLLPLSSLADPVYFQLTDVGSEVDAPGLSAGTVAEKTRYGIAEAVKAAGSESILMDPQHEGSSDVNVTARVSRVGEKYRLTYQLQTTAQPVRTKTLAYDFVNPSLSDKGAVVMAQSVLAEAEKLGAASQEEVPMSAPSEESPANDFVPVTQEKSGTLESRSASGSTLAVDAPTSGSMGQDSMGRDASEAAVKRSFRSGMTTLDLGVALGFNSPSGIFGGEVEYRLKPWLGLNVSGGVGAWGPRMGPLARLYPLGEVPTSPFFEAGMSFNFGGETWTEVNGGERRYAETLLTPVATVGVGVRRSLGPLYLGTRVGWGFRLREDNWQMRDGGQKDFLTATAVDLTQHGGFLFSITAGVAVF</sequence>
<comment type="caution">
    <text evidence="3">The sequence shown here is derived from an EMBL/GenBank/DDBJ whole genome shotgun (WGS) entry which is preliminary data.</text>
</comment>
<gene>
    <name evidence="3" type="ORF">D7V88_24750</name>
</gene>
<feature type="region of interest" description="Disordered" evidence="1">
    <location>
        <begin position="160"/>
        <end position="193"/>
    </location>
</feature>
<evidence type="ECO:0000313" key="3">
    <source>
        <dbReference type="EMBL" id="RKG82889.1"/>
    </source>
</evidence>
<evidence type="ECO:0000313" key="4">
    <source>
        <dbReference type="Proteomes" id="UP000268094"/>
    </source>
</evidence>
<evidence type="ECO:0008006" key="5">
    <source>
        <dbReference type="Google" id="ProtNLM"/>
    </source>
</evidence>
<keyword evidence="4" id="KW-1185">Reference proteome</keyword>
<feature type="signal peptide" evidence="2">
    <location>
        <begin position="1"/>
        <end position="18"/>
    </location>
</feature>